<organism evidence="2 3">
    <name type="scientific">Dielma fastidiosa</name>
    <dbReference type="NCBI Taxonomy" id="1034346"/>
    <lineage>
        <taxon>Bacteria</taxon>
        <taxon>Bacillati</taxon>
        <taxon>Bacillota</taxon>
        <taxon>Erysipelotrichia</taxon>
        <taxon>Erysipelotrichales</taxon>
        <taxon>Erysipelotrichaceae</taxon>
        <taxon>Dielma</taxon>
    </lineage>
</organism>
<evidence type="ECO:0000259" key="1">
    <source>
        <dbReference type="Pfam" id="PF21758"/>
    </source>
</evidence>
<evidence type="ECO:0000313" key="3">
    <source>
        <dbReference type="Proteomes" id="UP000247612"/>
    </source>
</evidence>
<dbReference type="RefSeq" id="WP_022937932.1">
    <property type="nucleotide sequence ID" value="NZ_CABKRQ010000004.1"/>
</dbReference>
<dbReference type="STRING" id="1034346.GCA_000313565_01628"/>
<accession>A0A318KQV6</accession>
<keyword evidence="3" id="KW-1185">Reference proteome</keyword>
<protein>
    <recommendedName>
        <fullName evidence="1">Prenylated flavin chaperone LpdD-like domain-containing protein</fullName>
    </recommendedName>
</protein>
<reference evidence="2 3" key="1">
    <citation type="submission" date="2018-05" db="EMBL/GenBank/DDBJ databases">
        <title>Genomic Encyclopedia of Type Strains, Phase IV (KMG-IV): sequencing the most valuable type-strain genomes for metagenomic binning, comparative biology and taxonomic classification.</title>
        <authorList>
            <person name="Goeker M."/>
        </authorList>
    </citation>
    <scope>NUCLEOTIDE SEQUENCE [LARGE SCALE GENOMIC DNA]</scope>
    <source>
        <strain evidence="2 3">JC118</strain>
    </source>
</reference>
<dbReference type="Pfam" id="PF21758">
    <property type="entry name" value="PAC_bac"/>
    <property type="match status" value="1"/>
</dbReference>
<comment type="caution">
    <text evidence="2">The sequence shown here is derived from an EMBL/GenBank/DDBJ whole genome shotgun (WGS) entry which is preliminary data.</text>
</comment>
<dbReference type="AlphaFoldDB" id="A0A318KQV6"/>
<dbReference type="Proteomes" id="UP000247612">
    <property type="component" value="Unassembled WGS sequence"/>
</dbReference>
<sequence>MKKKIFDQVINCEVTRLGRDFAICVYGGDEPHLGALCLAVPYYKNEKLHASVSTLVIPTHRDNVIAELFAKRFALAFNSNVSCSCGIHYDIITSSEIEKFILLMELFAEEVIEKERAYE</sequence>
<dbReference type="InterPro" id="IPR048844">
    <property type="entry name" value="LpdD_chaperone-like"/>
</dbReference>
<gene>
    <name evidence="2" type="ORF">DES51_104134</name>
</gene>
<evidence type="ECO:0000313" key="2">
    <source>
        <dbReference type="EMBL" id="PXX80129.1"/>
    </source>
</evidence>
<dbReference type="OrthoDB" id="2474789at2"/>
<dbReference type="EMBL" id="QJKH01000004">
    <property type="protein sequence ID" value="PXX80129.1"/>
    <property type="molecule type" value="Genomic_DNA"/>
</dbReference>
<name>A0A318KQV6_9FIRM</name>
<proteinExistence type="predicted"/>
<feature type="domain" description="Prenylated flavin chaperone LpdD-like" evidence="1">
    <location>
        <begin position="9"/>
        <end position="114"/>
    </location>
</feature>